<dbReference type="GO" id="GO:0016579">
    <property type="term" value="P:protein deubiquitination"/>
    <property type="evidence" value="ECO:0007669"/>
    <property type="project" value="InterPro"/>
</dbReference>
<organism evidence="2 3">
    <name type="scientific">Orbilia oligospora</name>
    <name type="common">Nematode-trapping fungus</name>
    <name type="synonym">Arthrobotrys oligospora</name>
    <dbReference type="NCBI Taxonomy" id="2813651"/>
    <lineage>
        <taxon>Eukaryota</taxon>
        <taxon>Fungi</taxon>
        <taxon>Dikarya</taxon>
        <taxon>Ascomycota</taxon>
        <taxon>Pezizomycotina</taxon>
        <taxon>Orbiliomycetes</taxon>
        <taxon>Orbiliales</taxon>
        <taxon>Orbiliaceae</taxon>
        <taxon>Orbilia</taxon>
    </lineage>
</organism>
<dbReference type="SUPFAM" id="SSF54001">
    <property type="entry name" value="Cysteine proteinases"/>
    <property type="match status" value="2"/>
</dbReference>
<feature type="compositionally biased region" description="Polar residues" evidence="1">
    <location>
        <begin position="1486"/>
        <end position="1495"/>
    </location>
</feature>
<feature type="compositionally biased region" description="Polar residues" evidence="1">
    <location>
        <begin position="864"/>
        <end position="875"/>
    </location>
</feature>
<dbReference type="InterPro" id="IPR050164">
    <property type="entry name" value="Peptidase_C19"/>
</dbReference>
<feature type="region of interest" description="Disordered" evidence="1">
    <location>
        <begin position="849"/>
        <end position="902"/>
    </location>
</feature>
<feature type="region of interest" description="Disordered" evidence="1">
    <location>
        <begin position="24"/>
        <end position="49"/>
    </location>
</feature>
<evidence type="ECO:0000313" key="2">
    <source>
        <dbReference type="EMBL" id="TGJ65438.1"/>
    </source>
</evidence>
<protein>
    <submittedName>
        <fullName evidence="2">Uncharacterized protein</fullName>
    </submittedName>
</protein>
<feature type="compositionally biased region" description="Acidic residues" evidence="1">
    <location>
        <begin position="991"/>
        <end position="1009"/>
    </location>
</feature>
<dbReference type="GO" id="GO:0005634">
    <property type="term" value="C:nucleus"/>
    <property type="evidence" value="ECO:0007669"/>
    <property type="project" value="TreeGrafter"/>
</dbReference>
<gene>
    <name evidence="2" type="ORF">EYR41_009404</name>
</gene>
<dbReference type="PROSITE" id="PS50235">
    <property type="entry name" value="USP_3"/>
    <property type="match status" value="1"/>
</dbReference>
<feature type="region of interest" description="Disordered" evidence="1">
    <location>
        <begin position="1476"/>
        <end position="1495"/>
    </location>
</feature>
<accession>A0A7C8KHG9</accession>
<feature type="compositionally biased region" description="Basic and acidic residues" evidence="1">
    <location>
        <begin position="930"/>
        <end position="943"/>
    </location>
</feature>
<name>A0A7C8KHG9_ORBOL</name>
<feature type="compositionally biased region" description="Basic and acidic residues" evidence="1">
    <location>
        <begin position="1010"/>
        <end position="1020"/>
    </location>
</feature>
<dbReference type="InterPro" id="IPR001394">
    <property type="entry name" value="Peptidase_C19_UCH"/>
</dbReference>
<sequence>MGELHSPSDSLKWKRHHKYKSLRSFTGTNVDGPDVQPSKSTRGSLRAIDPLKLRQENIISKKQPSRPLSGVRFFDDVSELKGGQEEWRRYNVDRKIVMSNSSIFKDWDPELDRRVLGAIQKYKGGSSGLRSTGSSGSGSGGGSGGSSGGGSGDTSGGGSGDTPGGGSGGSSGGSSGGGSGGGSGGTSGGGSGGSSIFSWGSWSSIIWSNSDPVNEAIFKSKLTIADYSRLTKKIGAIARPATVNLCYLNAGIQALAATRFVHFVDRTDQITPIAGGGHGLLPITERIANAFRSVNQWYNAGFSGSLANRVAAGRVHQTPMPDTIGMGMLPFIDMASGFTPMCDITEFLDSIIGSLDDEYLGELQTFHDLGASGWVDYQNPTTCTQATKVSCLICGYTYVEEISRVWIGALYKPHVDSNVDGTHTVDLAHTLDHFTRIALVESEACISCNLIDLYKINKRAQRHLKASAKGETDATSETSKKISADIIEIDRRLLAIEQGLRRKLTNDRIPVDDNGRLRGINMRSEAMTPRSPRSETQAISRLPNTIILGYNIVHSDTMKKNRTQLKIPQVLSFASWTADITDGNHSRDPLRPLRPKGSKYNDGIEFECRAISYHHGETTNSGHYFTDRLPWIPNPRDVAAGAVPREPYEWWFCNEYITDMFAADQPFPRPSGAKEQEVLVVYERIMDPADKAAIILPSADTTRLFDFNREYQFSEYSIPAGGPVVFKNEQNMEGKSSPRLDLSKWTKITGFFGGVGTRSSKRVRLHDYENEDISISSAVEIMETRPPKRVRVAKHEVGAGWGLRSTRGAGHEPNVERERRKAMENLHDSSLIRHPEVLADFEQKKKWRMGGSHGGDFIIPPSPDASNSSIDSGSNDRNRQRKNSPGKRNRIQKVPSSNSITPIYVVHEDEPEGCYRMEYVEKASSSNHPISERTKAMGYRQEESPEAASGLTGCTKQCDILNKVFGRNSRVIKRQTFGIGLRMAKGKKDGDEDSDDDEDDEEEEEEEEGGDGKDKKKPDQKPAPSRPNADPWAIGGERQTITGIERADVGNLCYVNTALQGLAATSYPEWVNITTKAAYADDPRKGDLAKLIDRVFKQLNHFTKKKYESRATILTPTTDDLTFPDLGTQQHCATELIVRLNDRIIENMNTIGYENRIKVGVLTRRNCLDCGNVWTQAEEYPSLQLYKPLKTLQATLDETLEWHQRIEYWLTGRCNRCRGLAIRKILRRALRNSTRDRTSAANVKIIRNRIQLLEQSLRNHTYNNLTNTQEIRLGLARIAPCPVRPTKTADMTDTFFKGLKDTYDKEIIRRTINYESDWSQTQAITDLPEILIVEFVNVPGYDARGRPTKLKSRVTFEPSMDFTNYVAGPNRNIHMGNFNLPIRMLGDAANPAVPTYELRAMLVHQGTDFVAGHWYCYRREWKDPVNPVGEQWWLCDEANTLRVGKQDLFGGNREDPRTPRPGQLYALIYEVVPPGGTVPGKGGDESNITQWKEAK</sequence>
<dbReference type="GO" id="GO:0005829">
    <property type="term" value="C:cytosol"/>
    <property type="evidence" value="ECO:0007669"/>
    <property type="project" value="TreeGrafter"/>
</dbReference>
<proteinExistence type="predicted"/>
<dbReference type="InterPro" id="IPR038765">
    <property type="entry name" value="Papain-like_cys_pep_sf"/>
</dbReference>
<feature type="compositionally biased region" description="Basic residues" evidence="1">
    <location>
        <begin position="879"/>
        <end position="891"/>
    </location>
</feature>
<comment type="caution">
    <text evidence="2">The sequence shown here is derived from an EMBL/GenBank/DDBJ whole genome shotgun (WGS) entry which is preliminary data.</text>
</comment>
<dbReference type="Gene3D" id="3.90.70.10">
    <property type="entry name" value="Cysteine proteinases"/>
    <property type="match status" value="2"/>
</dbReference>
<feature type="region of interest" description="Disordered" evidence="1">
    <location>
        <begin position="123"/>
        <end position="191"/>
    </location>
</feature>
<dbReference type="InterPro" id="IPR028889">
    <property type="entry name" value="USP"/>
</dbReference>
<dbReference type="GO" id="GO:0004843">
    <property type="term" value="F:cysteine-type deubiquitinase activity"/>
    <property type="evidence" value="ECO:0007669"/>
    <property type="project" value="InterPro"/>
</dbReference>
<evidence type="ECO:0000256" key="1">
    <source>
        <dbReference type="SAM" id="MobiDB-lite"/>
    </source>
</evidence>
<reference evidence="2 3" key="1">
    <citation type="submission" date="2019-03" db="EMBL/GenBank/DDBJ databases">
        <title>Nematode-trapping fungi genome.</title>
        <authorList>
            <person name="Vidal-Diez De Ulzurrun G."/>
        </authorList>
    </citation>
    <scope>NUCLEOTIDE SEQUENCE [LARGE SCALE GENOMIC DNA]</scope>
    <source>
        <strain evidence="2 3">TWF154</strain>
    </source>
</reference>
<dbReference type="CDD" id="cd02257">
    <property type="entry name" value="Peptidase_C19"/>
    <property type="match status" value="1"/>
</dbReference>
<dbReference type="Pfam" id="PF00443">
    <property type="entry name" value="UCH"/>
    <property type="match status" value="2"/>
</dbReference>
<feature type="region of interest" description="Disordered" evidence="1">
    <location>
        <begin position="923"/>
        <end position="952"/>
    </location>
</feature>
<dbReference type="EMBL" id="SOZJ01000006">
    <property type="protein sequence ID" value="TGJ65438.1"/>
    <property type="molecule type" value="Genomic_DNA"/>
</dbReference>
<dbReference type="Proteomes" id="UP000297595">
    <property type="component" value="Unassembled WGS sequence"/>
</dbReference>
<feature type="region of interest" description="Disordered" evidence="1">
    <location>
        <begin position="984"/>
        <end position="1035"/>
    </location>
</feature>
<evidence type="ECO:0000313" key="3">
    <source>
        <dbReference type="Proteomes" id="UP000297595"/>
    </source>
</evidence>
<dbReference type="PANTHER" id="PTHR24006">
    <property type="entry name" value="UBIQUITIN CARBOXYL-TERMINAL HYDROLASE"/>
    <property type="match status" value="1"/>
</dbReference>
<feature type="compositionally biased region" description="Gly residues" evidence="1">
    <location>
        <begin position="135"/>
        <end position="191"/>
    </location>
</feature>